<dbReference type="EMBL" id="BAABRO010000004">
    <property type="protein sequence ID" value="GAA5506994.1"/>
    <property type="molecule type" value="Genomic_DNA"/>
</dbReference>
<keyword evidence="2" id="KW-1185">Reference proteome</keyword>
<sequence>MTDHTDPAQANLTSVNVSDIDARFEAIRYAMKRAAEFGSDVSWRDLLPPEFFGNPKFNVTLNSERLNGLQIGDLGKYEISAHGSINNIGKTDVHGEQVQHKTR</sequence>
<evidence type="ECO:0000313" key="1">
    <source>
        <dbReference type="EMBL" id="GAA5506994.1"/>
    </source>
</evidence>
<dbReference type="Proteomes" id="UP001416858">
    <property type="component" value="Unassembled WGS sequence"/>
</dbReference>
<accession>A0ABP9VPA1</accession>
<name>A0ABP9VPA1_9BACT</name>
<evidence type="ECO:0000313" key="2">
    <source>
        <dbReference type="Proteomes" id="UP001416858"/>
    </source>
</evidence>
<comment type="caution">
    <text evidence="1">The sequence shown here is derived from an EMBL/GenBank/DDBJ whole genome shotgun (WGS) entry which is preliminary data.</text>
</comment>
<proteinExistence type="predicted"/>
<gene>
    <name evidence="1" type="ORF">Rcae01_02448</name>
</gene>
<protein>
    <submittedName>
        <fullName evidence="1">Uncharacterized protein</fullName>
    </submittedName>
</protein>
<dbReference type="RefSeq" id="WP_345683886.1">
    <property type="nucleotide sequence ID" value="NZ_BAABRO010000004.1"/>
</dbReference>
<organism evidence="1 2">
    <name type="scientific">Novipirellula caenicola</name>
    <dbReference type="NCBI Taxonomy" id="1536901"/>
    <lineage>
        <taxon>Bacteria</taxon>
        <taxon>Pseudomonadati</taxon>
        <taxon>Planctomycetota</taxon>
        <taxon>Planctomycetia</taxon>
        <taxon>Pirellulales</taxon>
        <taxon>Pirellulaceae</taxon>
        <taxon>Novipirellula</taxon>
    </lineage>
</organism>
<reference evidence="1 2" key="1">
    <citation type="submission" date="2024-02" db="EMBL/GenBank/DDBJ databases">
        <title>Rhodopirellula caenicola NBRC 110016.</title>
        <authorList>
            <person name="Ichikawa N."/>
            <person name="Katano-Makiyama Y."/>
            <person name="Hidaka K."/>
        </authorList>
    </citation>
    <scope>NUCLEOTIDE SEQUENCE [LARGE SCALE GENOMIC DNA]</scope>
    <source>
        <strain evidence="1 2">NBRC 110016</strain>
    </source>
</reference>